<dbReference type="Proteomes" id="UP001596434">
    <property type="component" value="Unassembled WGS sequence"/>
</dbReference>
<evidence type="ECO:0000313" key="4">
    <source>
        <dbReference type="Proteomes" id="UP001596434"/>
    </source>
</evidence>
<comment type="caution">
    <text evidence="3">The sequence shown here is derived from an EMBL/GenBank/DDBJ whole genome shotgun (WGS) entry which is preliminary data.</text>
</comment>
<feature type="domain" description="MOFRL" evidence="1">
    <location>
        <begin position="335"/>
        <end position="441"/>
    </location>
</feature>
<dbReference type="InterPro" id="IPR007835">
    <property type="entry name" value="MOFRL"/>
</dbReference>
<dbReference type="EMBL" id="JBHTAT010000001">
    <property type="protein sequence ID" value="MFC7254492.1"/>
    <property type="molecule type" value="Genomic_DNA"/>
</dbReference>
<organism evidence="3 4">
    <name type="scientific">Haloplanus litoreus</name>
    <dbReference type="NCBI Taxonomy" id="767515"/>
    <lineage>
        <taxon>Archaea</taxon>
        <taxon>Methanobacteriati</taxon>
        <taxon>Methanobacteriota</taxon>
        <taxon>Stenosarchaea group</taxon>
        <taxon>Halobacteria</taxon>
        <taxon>Halobacteriales</taxon>
        <taxon>Haloferacaceae</taxon>
        <taxon>Haloplanus</taxon>
    </lineage>
</organism>
<evidence type="ECO:0000259" key="2">
    <source>
        <dbReference type="Pfam" id="PF13660"/>
    </source>
</evidence>
<protein>
    <submittedName>
        <fullName evidence="3">Glycerate kinase</fullName>
    </submittedName>
</protein>
<name>A0ABD5ZVI3_9EURY</name>
<sequence length="448" mass="45392">MTTVRNRAALTDHGNREARVHLLDVATTAIDAVRPRRTVPAAVERDGDRLRIGDRAFDLAAVDDVYLVGAGKGAAAVAAELVAVLGDRLTDGTVAEKAGGETPVDGLTVVGAGHPIPDETSLRAGTRVLDVADAAGPDDLVIAAITGGASATLAAPAGDCSLADLAATTETLLRAGLRIDEINAVRKHCSTLKGGRLARRAAPAALATVVVVDEVAGDPWGPTVGDDTTFADALAVLDRHDLTDAVPPAVVDHLRRGEAGAHPETPPRAARDAPVAVLAGPTDAVEAARDRAAELGYDPLILSSTVEGESRDVATCLAAVAREASTHGRPVDPPCVLLSGGETTVRVGSDAGEGGPNQEFALQSAVALADDPSITTLALGTDGTDGPTDVAGGLVDQTTVSRLAAAGLDAEAHLRRHDSTAALRAVGDAVETGSTGTNVMDLRLTLVE</sequence>
<dbReference type="Pfam" id="PF05161">
    <property type="entry name" value="MOFRL"/>
    <property type="match status" value="1"/>
</dbReference>
<keyword evidence="3" id="KW-0808">Transferase</keyword>
<dbReference type="InterPro" id="IPR038614">
    <property type="entry name" value="GK_N_sf"/>
</dbReference>
<keyword evidence="3" id="KW-0418">Kinase</keyword>
<dbReference type="PANTHER" id="PTHR12227:SF0">
    <property type="entry name" value="GLYCERATE KINASE"/>
    <property type="match status" value="1"/>
</dbReference>
<dbReference type="Gene3D" id="3.40.1480.10">
    <property type="entry name" value="MOFRL domain"/>
    <property type="match status" value="1"/>
</dbReference>
<proteinExistence type="predicted"/>
<reference evidence="3 4" key="1">
    <citation type="journal article" date="2019" name="Int. J. Syst. Evol. Microbiol.">
        <title>The Global Catalogue of Microorganisms (GCM) 10K type strain sequencing project: providing services to taxonomists for standard genome sequencing and annotation.</title>
        <authorList>
            <consortium name="The Broad Institute Genomics Platform"/>
            <consortium name="The Broad Institute Genome Sequencing Center for Infectious Disease"/>
            <person name="Wu L."/>
            <person name="Ma J."/>
        </authorList>
    </citation>
    <scope>NUCLEOTIDE SEQUENCE [LARGE SCALE GENOMIC DNA]</scope>
    <source>
        <strain evidence="3 4">GX21</strain>
    </source>
</reference>
<evidence type="ECO:0000259" key="1">
    <source>
        <dbReference type="Pfam" id="PF05161"/>
    </source>
</evidence>
<gene>
    <name evidence="3" type="ORF">ACFQKE_04110</name>
</gene>
<dbReference type="Pfam" id="PF13660">
    <property type="entry name" value="DUF4147"/>
    <property type="match status" value="1"/>
</dbReference>
<dbReference type="Gene3D" id="3.40.50.10180">
    <property type="entry name" value="Glycerate kinase, MOFRL-like N-terminal domain"/>
    <property type="match status" value="1"/>
</dbReference>
<keyword evidence="4" id="KW-1185">Reference proteome</keyword>
<dbReference type="InterPro" id="IPR037035">
    <property type="entry name" value="GK-like_C_sf"/>
</dbReference>
<evidence type="ECO:0000313" key="3">
    <source>
        <dbReference type="EMBL" id="MFC7254492.1"/>
    </source>
</evidence>
<dbReference type="GO" id="GO:0016301">
    <property type="term" value="F:kinase activity"/>
    <property type="evidence" value="ECO:0007669"/>
    <property type="project" value="UniProtKB-KW"/>
</dbReference>
<feature type="domain" description="MOFRL-associated" evidence="2">
    <location>
        <begin position="22"/>
        <end position="255"/>
    </location>
</feature>
<dbReference type="RefSeq" id="WP_379702694.1">
    <property type="nucleotide sequence ID" value="NZ_JBHTAT010000001.1"/>
</dbReference>
<dbReference type="GeneID" id="96952806"/>
<dbReference type="InterPro" id="IPR025286">
    <property type="entry name" value="MOFRL_assoc_dom"/>
</dbReference>
<dbReference type="InterPro" id="IPR039760">
    <property type="entry name" value="MOFRL_protein"/>
</dbReference>
<accession>A0ABD5ZVI3</accession>
<dbReference type="AlphaFoldDB" id="A0ABD5ZVI3"/>
<dbReference type="SUPFAM" id="SSF82544">
    <property type="entry name" value="GckA/TtuD-like"/>
    <property type="match status" value="1"/>
</dbReference>
<dbReference type="PANTHER" id="PTHR12227">
    <property type="entry name" value="GLYCERATE KINASE"/>
    <property type="match status" value="1"/>
</dbReference>
<dbReference type="FunFam" id="3.40.1480.10:FF:000002">
    <property type="entry name" value="Glycerate kinase"/>
    <property type="match status" value="1"/>
</dbReference>